<evidence type="ECO:0000256" key="4">
    <source>
        <dbReference type="ARBA" id="ARBA00022692"/>
    </source>
</evidence>
<dbReference type="AlphaFoldDB" id="A0A0G1N192"/>
<comment type="catalytic activity">
    <reaction evidence="7">
        <text>L-cysteinyl-[prolipoprotein] + a 1,2-diacyl-sn-glycero-3-phospho-(1'-sn-glycerol) = an S-1,2-diacyl-sn-glyceryl-L-cysteinyl-[prolipoprotein] + sn-glycerol 1-phosphate + H(+)</text>
        <dbReference type="Rhea" id="RHEA:56712"/>
        <dbReference type="Rhea" id="RHEA-COMP:14679"/>
        <dbReference type="Rhea" id="RHEA-COMP:14680"/>
        <dbReference type="ChEBI" id="CHEBI:15378"/>
        <dbReference type="ChEBI" id="CHEBI:29950"/>
        <dbReference type="ChEBI" id="CHEBI:57685"/>
        <dbReference type="ChEBI" id="CHEBI:64716"/>
        <dbReference type="ChEBI" id="CHEBI:140658"/>
        <dbReference type="EC" id="2.5.1.145"/>
    </reaction>
</comment>
<dbReference type="PANTHER" id="PTHR30589:SF0">
    <property type="entry name" value="PHOSPHATIDYLGLYCEROL--PROLIPOPROTEIN DIACYLGLYCERYL TRANSFERASE"/>
    <property type="match status" value="1"/>
</dbReference>
<dbReference type="HAMAP" id="MF_01147">
    <property type="entry name" value="Lgt"/>
    <property type="match status" value="1"/>
</dbReference>
<feature type="transmembrane region" description="Helical" evidence="7">
    <location>
        <begin position="205"/>
        <end position="223"/>
    </location>
</feature>
<feature type="binding site" evidence="7">
    <location>
        <position position="164"/>
    </location>
    <ligand>
        <name>a 1,2-diacyl-sn-glycero-3-phospho-(1'-sn-glycerol)</name>
        <dbReference type="ChEBI" id="CHEBI:64716"/>
    </ligand>
</feature>
<dbReference type="UniPathway" id="UPA00664"/>
<feature type="transmembrane region" description="Helical" evidence="7">
    <location>
        <begin position="113"/>
        <end position="137"/>
    </location>
</feature>
<evidence type="ECO:0000256" key="1">
    <source>
        <dbReference type="ARBA" id="ARBA00007150"/>
    </source>
</evidence>
<feature type="transmembrane region" description="Helical" evidence="7">
    <location>
        <begin position="78"/>
        <end position="101"/>
    </location>
</feature>
<evidence type="ECO:0000313" key="8">
    <source>
        <dbReference type="EMBL" id="KKT86832.1"/>
    </source>
</evidence>
<dbReference type="PANTHER" id="PTHR30589">
    <property type="entry name" value="PROLIPOPROTEIN DIACYLGLYCERYL TRANSFERASE"/>
    <property type="match status" value="1"/>
</dbReference>
<accession>A0A0G1N192</accession>
<comment type="caution">
    <text evidence="8">The sequence shown here is derived from an EMBL/GenBank/DDBJ whole genome shotgun (WGS) entry which is preliminary data.</text>
</comment>
<dbReference type="PATRIC" id="fig|1620411.3.peg.154"/>
<keyword evidence="2 7" id="KW-1003">Cell membrane</keyword>
<feature type="transmembrane region" description="Helical" evidence="7">
    <location>
        <begin position="48"/>
        <end position="66"/>
    </location>
</feature>
<evidence type="ECO:0000313" key="9">
    <source>
        <dbReference type="Proteomes" id="UP000033958"/>
    </source>
</evidence>
<evidence type="ECO:0000256" key="5">
    <source>
        <dbReference type="ARBA" id="ARBA00022989"/>
    </source>
</evidence>
<gene>
    <name evidence="7" type="primary">lgt</name>
    <name evidence="8" type="ORF">VE97_C0015G0002</name>
</gene>
<evidence type="ECO:0000256" key="2">
    <source>
        <dbReference type="ARBA" id="ARBA00022475"/>
    </source>
</evidence>
<dbReference type="NCBIfam" id="TIGR00544">
    <property type="entry name" value="lgt"/>
    <property type="match status" value="1"/>
</dbReference>
<keyword evidence="4 7" id="KW-0812">Transmembrane</keyword>
<evidence type="ECO:0000256" key="3">
    <source>
        <dbReference type="ARBA" id="ARBA00022679"/>
    </source>
</evidence>
<comment type="subcellular location">
    <subcellularLocation>
        <location evidence="7">Cell membrane</location>
        <topology evidence="7">Multi-pass membrane protein</topology>
    </subcellularLocation>
</comment>
<dbReference type="Proteomes" id="UP000033958">
    <property type="component" value="Unassembled WGS sequence"/>
</dbReference>
<dbReference type="PROSITE" id="PS01311">
    <property type="entry name" value="LGT"/>
    <property type="match status" value="1"/>
</dbReference>
<dbReference type="EC" id="2.5.1.145" evidence="7"/>
<feature type="transmembrane region" description="Helical" evidence="7">
    <location>
        <begin position="230"/>
        <end position="250"/>
    </location>
</feature>
<feature type="transmembrane region" description="Helical" evidence="7">
    <location>
        <begin position="262"/>
        <end position="280"/>
    </location>
</feature>
<comment type="function">
    <text evidence="7">Catalyzes the transfer of the diacylglyceryl group from phosphatidylglycerol to the sulfhydryl group of the N-terminal cysteine of a prolipoprotein, the first step in the formation of mature lipoproteins.</text>
</comment>
<keyword evidence="3 7" id="KW-0808">Transferase</keyword>
<reference evidence="8 9" key="1">
    <citation type="journal article" date="2015" name="Nature">
        <title>rRNA introns, odd ribosomes, and small enigmatic genomes across a large radiation of phyla.</title>
        <authorList>
            <person name="Brown C.T."/>
            <person name="Hug L.A."/>
            <person name="Thomas B.C."/>
            <person name="Sharon I."/>
            <person name="Castelle C.J."/>
            <person name="Singh A."/>
            <person name="Wilkins M.J."/>
            <person name="Williams K.H."/>
            <person name="Banfield J.F."/>
        </authorList>
    </citation>
    <scope>NUCLEOTIDE SEQUENCE [LARGE SCALE GENOMIC DNA]</scope>
</reference>
<proteinExistence type="inferred from homology"/>
<dbReference type="GO" id="GO:0005886">
    <property type="term" value="C:plasma membrane"/>
    <property type="evidence" value="ECO:0007669"/>
    <property type="project" value="UniProtKB-SubCell"/>
</dbReference>
<comment type="similarity">
    <text evidence="1 7">Belongs to the Lgt family.</text>
</comment>
<evidence type="ECO:0000256" key="7">
    <source>
        <dbReference type="HAMAP-Rule" id="MF_01147"/>
    </source>
</evidence>
<keyword evidence="5 7" id="KW-1133">Transmembrane helix</keyword>
<dbReference type="Pfam" id="PF01790">
    <property type="entry name" value="LGT"/>
    <property type="match status" value="1"/>
</dbReference>
<keyword evidence="6 7" id="KW-0472">Membrane</keyword>
<feature type="transmembrane region" description="Helical" evidence="7">
    <location>
        <begin position="6"/>
        <end position="27"/>
    </location>
</feature>
<name>A0A0G1N192_UNCK3</name>
<sequence>MSNHRLGWWIGGLIGLIAVGAIFYLLPPYFAGDKIVSALWWDGAGLKLHWYGLFLALGVVIGWWWLEKASLRLSWHPQVVNLVIVTVLGGIIGARLLFVILKFPDFVGQWPDIFNITTGGLSIHGSLLGGSGALWWYCRRYKLPIWSIIDQMAPGVVLGQMIGRWGNFFNQEAFGGPTNLPWKMYIDAAHRPLGWEATSFFHPTFLYEIIGLSILLGGLLYWWQRQPKVGTLVLIYLSGYALLRFFIEFYRIDSDYWGSFTVAQWGSLVIMVGAIIGLILRYRR</sequence>
<organism evidence="8 9">
    <name type="scientific">candidate division Kazan bacterium GW2011_GWB1_45_10</name>
    <dbReference type="NCBI Taxonomy" id="1620411"/>
    <lineage>
        <taxon>Bacteria</taxon>
        <taxon>Bacteria division Kazan-3B-28</taxon>
    </lineage>
</organism>
<keyword evidence="8" id="KW-0449">Lipoprotein</keyword>
<dbReference type="InterPro" id="IPR001640">
    <property type="entry name" value="Lgt"/>
</dbReference>
<dbReference type="EMBL" id="LCJZ01000015">
    <property type="protein sequence ID" value="KKT86832.1"/>
    <property type="molecule type" value="Genomic_DNA"/>
</dbReference>
<protein>
    <recommendedName>
        <fullName evidence="7">Phosphatidylglycerol--prolipoprotein diacylglyceryl transferase</fullName>
        <ecNumber evidence="7">2.5.1.145</ecNumber>
    </recommendedName>
</protein>
<evidence type="ECO:0000256" key="6">
    <source>
        <dbReference type="ARBA" id="ARBA00023136"/>
    </source>
</evidence>
<dbReference type="GO" id="GO:0042158">
    <property type="term" value="P:lipoprotein biosynthetic process"/>
    <property type="evidence" value="ECO:0007669"/>
    <property type="project" value="UniProtKB-UniRule"/>
</dbReference>
<comment type="pathway">
    <text evidence="7">Protein modification; lipoprotein biosynthesis (diacylglyceryl transfer).</text>
</comment>
<dbReference type="GO" id="GO:0008961">
    <property type="term" value="F:phosphatidylglycerol-prolipoprotein diacylglyceryl transferase activity"/>
    <property type="evidence" value="ECO:0007669"/>
    <property type="project" value="UniProtKB-UniRule"/>
</dbReference>